<evidence type="ECO:0000313" key="12">
    <source>
        <dbReference type="EMBL" id="CAE0761801.1"/>
    </source>
</evidence>
<evidence type="ECO:0000256" key="8">
    <source>
        <dbReference type="ARBA" id="ARBA00022801"/>
    </source>
</evidence>
<dbReference type="PANTHER" id="PTHR43722:SF1">
    <property type="entry name" value="PROLINE IMINOPEPTIDASE"/>
    <property type="match status" value="1"/>
</dbReference>
<dbReference type="Pfam" id="PF00561">
    <property type="entry name" value="Abhydrolase_1"/>
    <property type="match status" value="1"/>
</dbReference>
<evidence type="ECO:0000259" key="11">
    <source>
        <dbReference type="Pfam" id="PF00561"/>
    </source>
</evidence>
<dbReference type="AlphaFoldDB" id="A0A7S4BCP8"/>
<evidence type="ECO:0000256" key="10">
    <source>
        <dbReference type="SAM" id="MobiDB-lite"/>
    </source>
</evidence>
<evidence type="ECO:0000256" key="6">
    <source>
        <dbReference type="ARBA" id="ARBA00022490"/>
    </source>
</evidence>
<evidence type="ECO:0000256" key="5">
    <source>
        <dbReference type="ARBA" id="ARBA00022438"/>
    </source>
</evidence>
<dbReference type="PANTHER" id="PTHR43722">
    <property type="entry name" value="PROLINE IMINOPEPTIDASE"/>
    <property type="match status" value="1"/>
</dbReference>
<evidence type="ECO:0000256" key="7">
    <source>
        <dbReference type="ARBA" id="ARBA00022670"/>
    </source>
</evidence>
<dbReference type="InterPro" id="IPR002410">
    <property type="entry name" value="Peptidase_S33"/>
</dbReference>
<evidence type="ECO:0000256" key="4">
    <source>
        <dbReference type="ARBA" id="ARBA00012568"/>
    </source>
</evidence>
<dbReference type="PRINTS" id="PR00111">
    <property type="entry name" value="ABHYDROLASE"/>
</dbReference>
<dbReference type="EC" id="3.4.11.5" evidence="4"/>
<accession>A0A7S4BCP8</accession>
<dbReference type="SUPFAM" id="SSF53474">
    <property type="entry name" value="alpha/beta-Hydrolases"/>
    <property type="match status" value="1"/>
</dbReference>
<dbReference type="GO" id="GO:0005737">
    <property type="term" value="C:cytoplasm"/>
    <property type="evidence" value="ECO:0007669"/>
    <property type="project" value="UniProtKB-SubCell"/>
</dbReference>
<evidence type="ECO:0000256" key="1">
    <source>
        <dbReference type="ARBA" id="ARBA00001585"/>
    </source>
</evidence>
<comment type="catalytic activity">
    <reaction evidence="1">
        <text>Release of N-terminal proline from a peptide.</text>
        <dbReference type="EC" id="3.4.11.5"/>
    </reaction>
</comment>
<keyword evidence="6" id="KW-0963">Cytoplasm</keyword>
<dbReference type="Gene3D" id="3.40.50.1820">
    <property type="entry name" value="alpha/beta hydrolase"/>
    <property type="match status" value="2"/>
</dbReference>
<dbReference type="InterPro" id="IPR005944">
    <property type="entry name" value="Pro_iminopeptidase"/>
</dbReference>
<dbReference type="PRINTS" id="PR00793">
    <property type="entry name" value="PROAMNOPTASE"/>
</dbReference>
<dbReference type="GO" id="GO:0006508">
    <property type="term" value="P:proteolysis"/>
    <property type="evidence" value="ECO:0007669"/>
    <property type="project" value="UniProtKB-KW"/>
</dbReference>
<sequence>MLAVTSVLSSLALYPVRTALRTGQLPVSGGHLLYFEQHGCPSGAAALFLHGGPGAGCNARHAGFFDPSFYQAVLFDQRGCGRSTPRGSLHENNVERLVDDIEALRAHLGFDRWEVVLGGSWGVTLALAYAARHPSRVGSLVLRAVCLMRRREISWLFGSSGGARRLLPERWDAFSSACGAVEDSPSDSGDGDDLQVLRWYAGAMAGDGPTGQTAASAWFGWEMSIFGLSSRLPAFDQRGRIWTWRPTAGHWTNEHGAILSAEQVEHSLVHGFEGRVATALAANGFPSATAAVQRAASAAGAAANAVANSASSAAERASSNMAASLASGKRSLGISTEQPAAQSEQNAPVPAASSPQDSATAAPQSAAERKPSTVSAQAVLTSHYSVNHAARPEDELLSCAPTLRSIPCIAVQGGNDLICPPVTAFELHKSWPEMELRIVHGAGHSMYDLQAEIIRATDAFRDIVRAARTATEHSAPK</sequence>
<gene>
    <name evidence="12" type="ORF">PCAR00345_LOCUS14413</name>
</gene>
<feature type="domain" description="AB hydrolase-1" evidence="11">
    <location>
        <begin position="47"/>
        <end position="145"/>
    </location>
</feature>
<reference evidence="12" key="1">
    <citation type="submission" date="2021-01" db="EMBL/GenBank/DDBJ databases">
        <authorList>
            <person name="Corre E."/>
            <person name="Pelletier E."/>
            <person name="Niang G."/>
            <person name="Scheremetjew M."/>
            <person name="Finn R."/>
            <person name="Kale V."/>
            <person name="Holt S."/>
            <person name="Cochrane G."/>
            <person name="Meng A."/>
            <person name="Brown T."/>
            <person name="Cohen L."/>
        </authorList>
    </citation>
    <scope>NUCLEOTIDE SEQUENCE</scope>
    <source>
        <strain evidence="12">CCMP645</strain>
    </source>
</reference>
<dbReference type="EMBL" id="HBIZ01022818">
    <property type="protein sequence ID" value="CAE0761801.1"/>
    <property type="molecule type" value="Transcribed_RNA"/>
</dbReference>
<feature type="region of interest" description="Disordered" evidence="10">
    <location>
        <begin position="329"/>
        <end position="374"/>
    </location>
</feature>
<protein>
    <recommendedName>
        <fullName evidence="4">prolyl aminopeptidase</fullName>
        <ecNumber evidence="4">3.4.11.5</ecNumber>
    </recommendedName>
    <alternativeName>
        <fullName evidence="9">Prolyl aminopeptidase</fullName>
    </alternativeName>
</protein>
<proteinExistence type="inferred from homology"/>
<feature type="compositionally biased region" description="Polar residues" evidence="10">
    <location>
        <begin position="333"/>
        <end position="346"/>
    </location>
</feature>
<keyword evidence="8" id="KW-0378">Hydrolase</keyword>
<name>A0A7S4BCP8_CHRCT</name>
<organism evidence="12">
    <name type="scientific">Chrysotila carterae</name>
    <name type="common">Marine alga</name>
    <name type="synonym">Syracosphaera carterae</name>
    <dbReference type="NCBI Taxonomy" id="13221"/>
    <lineage>
        <taxon>Eukaryota</taxon>
        <taxon>Haptista</taxon>
        <taxon>Haptophyta</taxon>
        <taxon>Prymnesiophyceae</taxon>
        <taxon>Isochrysidales</taxon>
        <taxon>Isochrysidaceae</taxon>
        <taxon>Chrysotila</taxon>
    </lineage>
</organism>
<keyword evidence="5" id="KW-0031">Aminopeptidase</keyword>
<evidence type="ECO:0000256" key="3">
    <source>
        <dbReference type="ARBA" id="ARBA00010088"/>
    </source>
</evidence>
<comment type="subcellular location">
    <subcellularLocation>
        <location evidence="2">Cytoplasm</location>
    </subcellularLocation>
</comment>
<feature type="compositionally biased region" description="Polar residues" evidence="10">
    <location>
        <begin position="353"/>
        <end position="363"/>
    </location>
</feature>
<dbReference type="GO" id="GO:0004177">
    <property type="term" value="F:aminopeptidase activity"/>
    <property type="evidence" value="ECO:0007669"/>
    <property type="project" value="UniProtKB-KW"/>
</dbReference>
<evidence type="ECO:0000256" key="9">
    <source>
        <dbReference type="ARBA" id="ARBA00029605"/>
    </source>
</evidence>
<keyword evidence="7" id="KW-0645">Protease</keyword>
<comment type="similarity">
    <text evidence="3">Belongs to the peptidase S33 family.</text>
</comment>
<dbReference type="InterPro" id="IPR000073">
    <property type="entry name" value="AB_hydrolase_1"/>
</dbReference>
<dbReference type="InterPro" id="IPR029058">
    <property type="entry name" value="AB_hydrolase_fold"/>
</dbReference>
<evidence type="ECO:0000256" key="2">
    <source>
        <dbReference type="ARBA" id="ARBA00004496"/>
    </source>
</evidence>